<sequence>MPAEAIIKFNRQQVALTDENHALLFPEKLDGAIMRPQNSFYYDGNSDAVSLSVNLMLSVASAHAFEQGNKRTGFVSGYAFLLSNGYDIHADLLDSAYLGQAFTDLIKRVRSASEFEAILKANVFAV</sequence>
<dbReference type="NCBIfam" id="TIGR01550">
    <property type="entry name" value="DOC_P1"/>
    <property type="match status" value="1"/>
</dbReference>
<dbReference type="RefSeq" id="WP_320188268.1">
    <property type="nucleotide sequence ID" value="NZ_CP192764.1"/>
</dbReference>
<comment type="caution">
    <text evidence="2">The sequence shown here is derived from an EMBL/GenBank/DDBJ whole genome shotgun (WGS) entry which is preliminary data.</text>
</comment>
<dbReference type="InterPro" id="IPR006440">
    <property type="entry name" value="Doc"/>
</dbReference>
<evidence type="ECO:0000313" key="2">
    <source>
        <dbReference type="EMBL" id="MDX8329670.1"/>
    </source>
</evidence>
<proteinExistence type="predicted"/>
<dbReference type="PROSITE" id="PS51459">
    <property type="entry name" value="FIDO"/>
    <property type="match status" value="1"/>
</dbReference>
<dbReference type="Proteomes" id="UP001277561">
    <property type="component" value="Unassembled WGS sequence"/>
</dbReference>
<name>A0ABU4VYS9_9HYPH</name>
<dbReference type="InterPro" id="IPR053737">
    <property type="entry name" value="Type_II_TA_Toxin"/>
</dbReference>
<keyword evidence="3" id="KW-1185">Reference proteome</keyword>
<evidence type="ECO:0000313" key="3">
    <source>
        <dbReference type="Proteomes" id="UP001277561"/>
    </source>
</evidence>
<dbReference type="PANTHER" id="PTHR39426:SF1">
    <property type="entry name" value="HOMOLOGY TO DEATH-ON-CURING PROTEIN OF PHAGE P1"/>
    <property type="match status" value="1"/>
</dbReference>
<dbReference type="EMBL" id="JAVRAD010000004">
    <property type="protein sequence ID" value="MDX8329670.1"/>
    <property type="molecule type" value="Genomic_DNA"/>
</dbReference>
<protein>
    <submittedName>
        <fullName evidence="2">Type II toxin-antitoxin system death-on-curing family toxin</fullName>
    </submittedName>
</protein>
<gene>
    <name evidence="2" type="ORF">RMS29_10575</name>
</gene>
<dbReference type="Pfam" id="PF02661">
    <property type="entry name" value="Fic"/>
    <property type="match status" value="1"/>
</dbReference>
<dbReference type="Gene3D" id="1.20.120.1870">
    <property type="entry name" value="Fic/DOC protein, Fido domain"/>
    <property type="match status" value="1"/>
</dbReference>
<feature type="domain" description="Fido" evidence="1">
    <location>
        <begin position="1"/>
        <end position="121"/>
    </location>
</feature>
<evidence type="ECO:0000259" key="1">
    <source>
        <dbReference type="PROSITE" id="PS51459"/>
    </source>
</evidence>
<reference evidence="2" key="1">
    <citation type="journal article" date="2023" name="Phytobiomes J">
        <title>Deciphering the key players within the bacterial microbiota associated with aerial crown gall tumors on rhododendron: Insights into the gallobiome.</title>
        <authorList>
            <person name="Kuzmanovic N."/>
            <person name="Nesme J."/>
            <person name="Wolf J."/>
            <person name="Neumann-Schaal M."/>
            <person name="Petersen J."/>
            <person name="Fernandez-Gnecco G."/>
            <person name="Sproeer C."/>
            <person name="Bunk B."/>
            <person name="Overmann J."/>
            <person name="Sorensen S.J."/>
            <person name="Idczak E."/>
            <person name="Smalla K."/>
        </authorList>
    </citation>
    <scope>NUCLEOTIDE SEQUENCE [LARGE SCALE GENOMIC DNA]</scope>
    <source>
        <strain evidence="2">Rho-14.1</strain>
    </source>
</reference>
<dbReference type="InterPro" id="IPR003812">
    <property type="entry name" value="Fido"/>
</dbReference>
<organism evidence="2 3">
    <name type="scientific">Agrobacterium rosae</name>
    <dbReference type="NCBI Taxonomy" id="1972867"/>
    <lineage>
        <taxon>Bacteria</taxon>
        <taxon>Pseudomonadati</taxon>
        <taxon>Pseudomonadota</taxon>
        <taxon>Alphaproteobacteria</taxon>
        <taxon>Hyphomicrobiales</taxon>
        <taxon>Rhizobiaceae</taxon>
        <taxon>Rhizobium/Agrobacterium group</taxon>
        <taxon>Agrobacterium</taxon>
    </lineage>
</organism>
<accession>A0ABU4VYS9</accession>
<dbReference type="PANTHER" id="PTHR39426">
    <property type="entry name" value="HOMOLOGY TO DEATH-ON-CURING PROTEIN OF PHAGE P1"/>
    <property type="match status" value="1"/>
</dbReference>